<keyword evidence="5" id="KW-0378">Hydrolase</keyword>
<dbReference type="GO" id="GO:0030246">
    <property type="term" value="F:carbohydrate binding"/>
    <property type="evidence" value="ECO:0007669"/>
    <property type="project" value="InterPro"/>
</dbReference>
<dbReference type="InterPro" id="IPR014718">
    <property type="entry name" value="GH-type_carb-bd"/>
</dbReference>
<dbReference type="InterPro" id="IPR029486">
    <property type="entry name" value="GH97_N"/>
</dbReference>
<reference evidence="5" key="1">
    <citation type="submission" date="2019-11" db="EMBL/GenBank/DDBJ databases">
        <authorList>
            <person name="Feng L."/>
        </authorList>
    </citation>
    <scope>NUCLEOTIDE SEQUENCE</scope>
    <source>
        <strain evidence="5">BfaecisLFYP10</strain>
    </source>
</reference>
<evidence type="ECO:0000259" key="4">
    <source>
        <dbReference type="Pfam" id="PF14508"/>
    </source>
</evidence>
<comment type="subunit">
    <text evidence="2">Monomer.</text>
</comment>
<dbReference type="Gene3D" id="2.70.98.10">
    <property type="match status" value="1"/>
</dbReference>
<dbReference type="PANTHER" id="PTHR35803">
    <property type="entry name" value="GLUCAN 1,4-ALPHA-GLUCOSIDASE SUSB-RELATED"/>
    <property type="match status" value="1"/>
</dbReference>
<gene>
    <name evidence="5" type="ORF">BFLFYP10_02818</name>
</gene>
<accession>A0A6N2W6Q7</accession>
<feature type="domain" description="Glycosyl-hydrolase 97 N-terminal" evidence="4">
    <location>
        <begin position="35"/>
        <end position="133"/>
    </location>
</feature>
<organism evidence="5">
    <name type="scientific">Bacteroides faecis</name>
    <dbReference type="NCBI Taxonomy" id="674529"/>
    <lineage>
        <taxon>Bacteria</taxon>
        <taxon>Pseudomonadati</taxon>
        <taxon>Bacteroidota</taxon>
        <taxon>Bacteroidia</taxon>
        <taxon>Bacteroidales</taxon>
        <taxon>Bacteroidaceae</taxon>
        <taxon>Bacteroides</taxon>
    </lineage>
</organism>
<keyword evidence="5" id="KW-0326">Glycosidase</keyword>
<dbReference type="Pfam" id="PF14508">
    <property type="entry name" value="GH97_N"/>
    <property type="match status" value="1"/>
</dbReference>
<evidence type="ECO:0000256" key="2">
    <source>
        <dbReference type="ARBA" id="ARBA00011245"/>
    </source>
</evidence>
<name>A0A6N2W6Q7_9BACE</name>
<protein>
    <submittedName>
        <fullName evidence="5">Retaining alpha-galactosidase</fullName>
        <ecNumber evidence="5">3.2.1.22</ecNumber>
    </submittedName>
</protein>
<evidence type="ECO:0000256" key="1">
    <source>
        <dbReference type="ARBA" id="ARBA00001913"/>
    </source>
</evidence>
<dbReference type="InterPro" id="IPR052720">
    <property type="entry name" value="Glycosyl_hydrolase_97"/>
</dbReference>
<dbReference type="AlphaFoldDB" id="A0A6N2W6Q7"/>
<dbReference type="EMBL" id="CACRSZ010000061">
    <property type="protein sequence ID" value="VYT38245.1"/>
    <property type="molecule type" value="Genomic_DNA"/>
</dbReference>
<dbReference type="PANTHER" id="PTHR35803:SF3">
    <property type="entry name" value="ALPHA-GLUCOSIDASE"/>
    <property type="match status" value="1"/>
</dbReference>
<dbReference type="GO" id="GO:0004557">
    <property type="term" value="F:alpha-galactosidase activity"/>
    <property type="evidence" value="ECO:0007669"/>
    <property type="project" value="UniProtKB-EC"/>
</dbReference>
<dbReference type="EC" id="3.2.1.22" evidence="5"/>
<evidence type="ECO:0000256" key="3">
    <source>
        <dbReference type="ARBA" id="ARBA00022837"/>
    </source>
</evidence>
<comment type="cofactor">
    <cofactor evidence="1">
        <name>Ca(2+)</name>
        <dbReference type="ChEBI" id="CHEBI:29108"/>
    </cofactor>
</comment>
<sequence>MNLHRMKKIILILLLAIPVLIEAQNVMTETRQVLISPDGAYRFTFYQRALGKDNTRMYYTLTYKDRPVVEESELGIQIKNQLFESALAVPNDTCHFWCENLKMTGAERREIDESWKPVYGERSVIRDHYNEMT</sequence>
<evidence type="ECO:0000313" key="5">
    <source>
        <dbReference type="EMBL" id="VYT38245.1"/>
    </source>
</evidence>
<proteinExistence type="predicted"/>
<keyword evidence="3" id="KW-0106">Calcium</keyword>